<evidence type="ECO:0000313" key="2">
    <source>
        <dbReference type="Proteomes" id="UP000541444"/>
    </source>
</evidence>
<sequence>MIGCIYISKNPLRIVPFLTFCMSFNIRSQDLTILVSLACRSLSGIALSTGE</sequence>
<gene>
    <name evidence="1" type="ORF">GIB67_011094</name>
</gene>
<dbReference type="AlphaFoldDB" id="A0A7J7LKE4"/>
<keyword evidence="2" id="KW-1185">Reference proteome</keyword>
<organism evidence="1 2">
    <name type="scientific">Kingdonia uniflora</name>
    <dbReference type="NCBI Taxonomy" id="39325"/>
    <lineage>
        <taxon>Eukaryota</taxon>
        <taxon>Viridiplantae</taxon>
        <taxon>Streptophyta</taxon>
        <taxon>Embryophyta</taxon>
        <taxon>Tracheophyta</taxon>
        <taxon>Spermatophyta</taxon>
        <taxon>Magnoliopsida</taxon>
        <taxon>Ranunculales</taxon>
        <taxon>Circaeasteraceae</taxon>
        <taxon>Kingdonia</taxon>
    </lineage>
</organism>
<dbReference type="Proteomes" id="UP000541444">
    <property type="component" value="Unassembled WGS sequence"/>
</dbReference>
<name>A0A7J7LKE4_9MAGN</name>
<protein>
    <submittedName>
        <fullName evidence="1">Uncharacterized protein</fullName>
    </submittedName>
</protein>
<dbReference type="EMBL" id="JACGCM010002220">
    <property type="protein sequence ID" value="KAF6143135.1"/>
    <property type="molecule type" value="Genomic_DNA"/>
</dbReference>
<accession>A0A7J7LKE4</accession>
<evidence type="ECO:0000313" key="1">
    <source>
        <dbReference type="EMBL" id="KAF6143135.1"/>
    </source>
</evidence>
<reference evidence="1 2" key="1">
    <citation type="journal article" date="2020" name="IScience">
        <title>Genome Sequencing of the Endangered Kingdonia uniflora (Circaeasteraceae, Ranunculales) Reveals Potential Mechanisms of Evolutionary Specialization.</title>
        <authorList>
            <person name="Sun Y."/>
            <person name="Deng T."/>
            <person name="Zhang A."/>
            <person name="Moore M.J."/>
            <person name="Landis J.B."/>
            <person name="Lin N."/>
            <person name="Zhang H."/>
            <person name="Zhang X."/>
            <person name="Huang J."/>
            <person name="Zhang X."/>
            <person name="Sun H."/>
            <person name="Wang H."/>
        </authorList>
    </citation>
    <scope>NUCLEOTIDE SEQUENCE [LARGE SCALE GENOMIC DNA]</scope>
    <source>
        <strain evidence="1">TB1705</strain>
        <tissue evidence="1">Leaf</tissue>
    </source>
</reference>
<comment type="caution">
    <text evidence="1">The sequence shown here is derived from an EMBL/GenBank/DDBJ whole genome shotgun (WGS) entry which is preliminary data.</text>
</comment>
<proteinExistence type="predicted"/>